<accession>A0A816GNP7</accession>
<feature type="non-terminal residue" evidence="1">
    <location>
        <position position="1"/>
    </location>
</feature>
<evidence type="ECO:0000313" key="2">
    <source>
        <dbReference type="EMBL" id="CAF4157148.1"/>
    </source>
</evidence>
<dbReference type="AlphaFoldDB" id="A0A816GNP7"/>
<dbReference type="OrthoDB" id="10006752at2759"/>
<dbReference type="EMBL" id="CAJOBJ010011012">
    <property type="protein sequence ID" value="CAF4157148.1"/>
    <property type="molecule type" value="Genomic_DNA"/>
</dbReference>
<protein>
    <submittedName>
        <fullName evidence="1">Uncharacterized protein</fullName>
    </submittedName>
</protein>
<evidence type="ECO:0000313" key="3">
    <source>
        <dbReference type="Proteomes" id="UP000663834"/>
    </source>
</evidence>
<dbReference type="EMBL" id="CAJNOW010020027">
    <property type="protein sequence ID" value="CAF1676925.1"/>
    <property type="molecule type" value="Genomic_DNA"/>
</dbReference>
<dbReference type="Proteomes" id="UP000663834">
    <property type="component" value="Unassembled WGS sequence"/>
</dbReference>
<comment type="caution">
    <text evidence="1">The sequence shown here is derived from an EMBL/GenBank/DDBJ whole genome shotgun (WGS) entry which is preliminary data.</text>
</comment>
<reference evidence="1" key="1">
    <citation type="submission" date="2021-02" db="EMBL/GenBank/DDBJ databases">
        <authorList>
            <person name="Nowell W R."/>
        </authorList>
    </citation>
    <scope>NUCLEOTIDE SEQUENCE</scope>
</reference>
<evidence type="ECO:0000313" key="1">
    <source>
        <dbReference type="EMBL" id="CAF1676925.1"/>
    </source>
</evidence>
<proteinExistence type="predicted"/>
<dbReference type="Proteomes" id="UP000681720">
    <property type="component" value="Unassembled WGS sequence"/>
</dbReference>
<sequence>RIALLENALDEEIRNLDNVDTSLVEQQFDRKSDNFIGGVTRRVHQIRDEIKVHRPTNIQAADYETRLIQYRQFIQSLSISINRMTDWINSIFNKMTRSIVKNIVQWIAGNCSHFRTNMSCISISSHFFHSY</sequence>
<name>A0A816GNP7_9BILA</name>
<organism evidence="1 3">
    <name type="scientific">Rotaria magnacalcarata</name>
    <dbReference type="NCBI Taxonomy" id="392030"/>
    <lineage>
        <taxon>Eukaryota</taxon>
        <taxon>Metazoa</taxon>
        <taxon>Spiralia</taxon>
        <taxon>Gnathifera</taxon>
        <taxon>Rotifera</taxon>
        <taxon>Eurotatoria</taxon>
        <taxon>Bdelloidea</taxon>
        <taxon>Philodinida</taxon>
        <taxon>Philodinidae</taxon>
        <taxon>Rotaria</taxon>
    </lineage>
</organism>
<gene>
    <name evidence="2" type="ORF">GIL414_LOCUS19779</name>
    <name evidence="1" type="ORF">KQP761_LOCUS35597</name>
</gene>